<dbReference type="InterPro" id="IPR055281">
    <property type="entry name" value="GIR1-2/SIED1"/>
</dbReference>
<dbReference type="Pfam" id="PF24747">
    <property type="entry name" value="Zn-ribbon_GIR1"/>
    <property type="match status" value="1"/>
</dbReference>
<feature type="domain" description="GIR1-like zinc ribbon" evidence="2">
    <location>
        <begin position="176"/>
        <end position="212"/>
    </location>
</feature>
<evidence type="ECO:0000313" key="3">
    <source>
        <dbReference type="EMBL" id="MCL7031475.1"/>
    </source>
</evidence>
<organism evidence="3 4">
    <name type="scientific">Papaver nudicaule</name>
    <name type="common">Iceland poppy</name>
    <dbReference type="NCBI Taxonomy" id="74823"/>
    <lineage>
        <taxon>Eukaryota</taxon>
        <taxon>Viridiplantae</taxon>
        <taxon>Streptophyta</taxon>
        <taxon>Embryophyta</taxon>
        <taxon>Tracheophyta</taxon>
        <taxon>Spermatophyta</taxon>
        <taxon>Magnoliopsida</taxon>
        <taxon>Ranunculales</taxon>
        <taxon>Papaveraceae</taxon>
        <taxon>Papaveroideae</taxon>
        <taxon>Papaver</taxon>
    </lineage>
</organism>
<accession>A0AA41V208</accession>
<dbReference type="InterPro" id="IPR056440">
    <property type="entry name" value="Zn-ribbon_GIR1"/>
</dbReference>
<evidence type="ECO:0000313" key="4">
    <source>
        <dbReference type="Proteomes" id="UP001177140"/>
    </source>
</evidence>
<dbReference type="PANTHER" id="PTHR33177:SF74">
    <property type="entry name" value="PROTEIN GL2-INTERACTING REPRESSOR 1"/>
    <property type="match status" value="1"/>
</dbReference>
<evidence type="ECO:0000256" key="1">
    <source>
        <dbReference type="SAM" id="MobiDB-lite"/>
    </source>
</evidence>
<proteinExistence type="predicted"/>
<reference evidence="3" key="1">
    <citation type="submission" date="2022-03" db="EMBL/GenBank/DDBJ databases">
        <title>A functionally conserved STORR gene fusion in Papaver species that diverged 16.8 million years ago.</title>
        <authorList>
            <person name="Catania T."/>
        </authorList>
    </citation>
    <scope>NUCLEOTIDE SEQUENCE</scope>
    <source>
        <strain evidence="3">S-191538</strain>
    </source>
</reference>
<feature type="compositionally biased region" description="Polar residues" evidence="1">
    <location>
        <begin position="125"/>
        <end position="138"/>
    </location>
</feature>
<protein>
    <recommendedName>
        <fullName evidence="2">GIR1-like zinc ribbon domain-containing protein</fullName>
    </recommendedName>
</protein>
<comment type="caution">
    <text evidence="3">The sequence shown here is derived from an EMBL/GenBank/DDBJ whole genome shotgun (WGS) entry which is preliminary data.</text>
</comment>
<name>A0AA41V208_PAPNU</name>
<feature type="compositionally biased region" description="Low complexity" evidence="1">
    <location>
        <begin position="144"/>
        <end position="161"/>
    </location>
</feature>
<evidence type="ECO:0000259" key="2">
    <source>
        <dbReference type="Pfam" id="PF24747"/>
    </source>
</evidence>
<dbReference type="AlphaFoldDB" id="A0AA41V208"/>
<keyword evidence="4" id="KW-1185">Reference proteome</keyword>
<feature type="region of interest" description="Disordered" evidence="1">
    <location>
        <begin position="99"/>
        <end position="171"/>
    </location>
</feature>
<dbReference type="EMBL" id="JAJJMA010112599">
    <property type="protein sequence ID" value="MCL7031475.1"/>
    <property type="molecule type" value="Genomic_DNA"/>
</dbReference>
<sequence>MTLRLQQQQQPLFQQQQQKQVHVVAASSALFNSCSTIKPLPPSPPLVTLDLLLHQHSDLSSIPVVLEEPSPLPLGWQRFLDLKSGEIYYKKEGQEKGLLNRESRKMSRHGKGPRLDLKLNLSPPRVNNITNPRQVESPNHNHRSGNSSPTSPPSSCVSSENSNDETLRYSSSPEATSMVLVGCPRCLMYVMLSEEDPKCPKCKSTVLLDFLHDNTTKKTRNFNN</sequence>
<gene>
    <name evidence="3" type="ORF">MKW94_028475</name>
</gene>
<dbReference type="Proteomes" id="UP001177140">
    <property type="component" value="Unassembled WGS sequence"/>
</dbReference>
<dbReference type="PANTHER" id="PTHR33177">
    <property type="entry name" value="PUTATIVE-RELATED"/>
    <property type="match status" value="1"/>
</dbReference>